<dbReference type="AlphaFoldDB" id="A0A3Q2NMV4"/>
<dbReference type="InterPro" id="IPR032549">
    <property type="entry name" value="DUF4939"/>
</dbReference>
<protein>
    <recommendedName>
        <fullName evidence="1">DUF4939 domain-containing protein</fullName>
    </recommendedName>
</protein>
<evidence type="ECO:0000313" key="3">
    <source>
        <dbReference type="Proteomes" id="UP000265000"/>
    </source>
</evidence>
<dbReference type="Ensembl" id="ENSFHET00000015848.1">
    <property type="protein sequence ID" value="ENSFHEP00000000239.1"/>
    <property type="gene ID" value="ENSFHEG00000000947.1"/>
</dbReference>
<dbReference type="InterPro" id="IPR043128">
    <property type="entry name" value="Rev_trsase/Diguanyl_cyclase"/>
</dbReference>
<name>A0A3Q2NMV4_FUNHE</name>
<evidence type="ECO:0000313" key="2">
    <source>
        <dbReference type="Ensembl" id="ENSFHEP00000000239.1"/>
    </source>
</evidence>
<feature type="domain" description="DUF4939" evidence="1">
    <location>
        <begin position="41"/>
        <end position="109"/>
    </location>
</feature>
<proteinExistence type="predicted"/>
<dbReference type="GeneTree" id="ENSGT00940000177401"/>
<dbReference type="Pfam" id="PF16297">
    <property type="entry name" value="DUF4939"/>
    <property type="match status" value="1"/>
</dbReference>
<organism evidence="2 3">
    <name type="scientific">Fundulus heteroclitus</name>
    <name type="common">Killifish</name>
    <name type="synonym">Mummichog</name>
    <dbReference type="NCBI Taxonomy" id="8078"/>
    <lineage>
        <taxon>Eukaryota</taxon>
        <taxon>Metazoa</taxon>
        <taxon>Chordata</taxon>
        <taxon>Craniata</taxon>
        <taxon>Vertebrata</taxon>
        <taxon>Euteleostomi</taxon>
        <taxon>Actinopterygii</taxon>
        <taxon>Neopterygii</taxon>
        <taxon>Teleostei</taxon>
        <taxon>Neoteleostei</taxon>
        <taxon>Acanthomorphata</taxon>
        <taxon>Ovalentaria</taxon>
        <taxon>Atherinomorphae</taxon>
        <taxon>Cyprinodontiformes</taxon>
        <taxon>Fundulidae</taxon>
        <taxon>Fundulus</taxon>
    </lineage>
</organism>
<dbReference type="Proteomes" id="UP000265000">
    <property type="component" value="Unplaced"/>
</dbReference>
<reference evidence="2" key="2">
    <citation type="submission" date="2025-09" db="UniProtKB">
        <authorList>
            <consortium name="Ensembl"/>
        </authorList>
    </citation>
    <scope>IDENTIFICATION</scope>
</reference>
<reference evidence="2" key="1">
    <citation type="submission" date="2025-08" db="UniProtKB">
        <authorList>
            <consortium name="Ensembl"/>
        </authorList>
    </citation>
    <scope>IDENTIFICATION</scope>
</reference>
<dbReference type="STRING" id="8078.ENSFHEP00000000239"/>
<dbReference type="SUPFAM" id="SSF56672">
    <property type="entry name" value="DNA/RNA polymerases"/>
    <property type="match status" value="1"/>
</dbReference>
<keyword evidence="3" id="KW-1185">Reference proteome</keyword>
<dbReference type="Gene3D" id="3.30.70.270">
    <property type="match status" value="1"/>
</dbReference>
<sequence>VRSYPEKIKAVQDWPVPETRRELQQFLGFANFYRRFIRGYSQTCSLAFNNSPRTFALDHSKISFVLRLLTGRALRWAESRFPDCQQFGCTFSEFISEFKTVFAAESDEAQDSHGDFVCWGHV</sequence>
<evidence type="ECO:0000259" key="1">
    <source>
        <dbReference type="Pfam" id="PF16297"/>
    </source>
</evidence>
<accession>A0A3Q2NMV4</accession>
<dbReference type="InterPro" id="IPR043502">
    <property type="entry name" value="DNA/RNA_pol_sf"/>
</dbReference>